<keyword evidence="10" id="KW-0150">Chloroplast</keyword>
<dbReference type="InterPro" id="IPR011773">
    <property type="entry name" value="DNA-dir_RpoA"/>
</dbReference>
<geneLocation type="chloroplast" evidence="10"/>
<evidence type="ECO:0000256" key="3">
    <source>
        <dbReference type="ARBA" id="ARBA00022478"/>
    </source>
</evidence>
<dbReference type="SUPFAM" id="SSF47789">
    <property type="entry name" value="C-terminal domain of RNA polymerase alpha subunit"/>
    <property type="match status" value="1"/>
</dbReference>
<comment type="subcellular location">
    <subcellularLocation>
        <location evidence="8">Plastid</location>
        <location evidence="8">Chloroplast</location>
    </subcellularLocation>
</comment>
<dbReference type="GO" id="GO:0006351">
    <property type="term" value="P:DNA-templated transcription"/>
    <property type="evidence" value="ECO:0007669"/>
    <property type="project" value="UniProtKB-UniRule"/>
</dbReference>
<keyword evidence="4 8" id="KW-0808">Transferase</keyword>
<dbReference type="GeneID" id="8097408"/>
<reference evidence="10" key="1">
    <citation type="journal article" date="2010" name="J. Phycol.">
        <title>Analyses of the complete chloroplast genome sequences of two members of the pelagophyceae: Aureococcus anophagefferens CCMP1984 and Aureoumbra lagunensis CCMP1507.</title>
        <authorList>
            <person name="Ong H.C."/>
            <person name="Wilhelm S.W."/>
            <person name="Gobler C.J."/>
            <person name="Bullerjahn G."/>
            <person name="Jacobs M.A."/>
            <person name="McKay J."/>
            <person name="Sims E.H."/>
            <person name="Gillett W.G."/>
            <person name="Zhou Y."/>
            <person name="Haugen E."/>
            <person name="Rocap G."/>
            <person name="Cattolico R.A."/>
        </authorList>
    </citation>
    <scope>NUCLEOTIDE SEQUENCE</scope>
    <source>
        <strain evidence="10">CCMP 1507</strain>
    </source>
</reference>
<name>C6KIW1_9STRA</name>
<comment type="catalytic activity">
    <reaction evidence="7 8">
        <text>RNA(n) + a ribonucleoside 5'-triphosphate = RNA(n+1) + diphosphate</text>
        <dbReference type="Rhea" id="RHEA:21248"/>
        <dbReference type="Rhea" id="RHEA-COMP:14527"/>
        <dbReference type="Rhea" id="RHEA-COMP:17342"/>
        <dbReference type="ChEBI" id="CHEBI:33019"/>
        <dbReference type="ChEBI" id="CHEBI:61557"/>
        <dbReference type="ChEBI" id="CHEBI:140395"/>
        <dbReference type="EC" id="2.7.7.6"/>
    </reaction>
</comment>
<accession>C6KIW1</accession>
<dbReference type="NCBIfam" id="TIGR02027">
    <property type="entry name" value="rpoA"/>
    <property type="match status" value="1"/>
</dbReference>
<feature type="region of interest" description="Alpha C-terminal domain (alpha-CTD)" evidence="8">
    <location>
        <begin position="237"/>
        <end position="303"/>
    </location>
</feature>
<protein>
    <recommendedName>
        <fullName evidence="8">DNA-directed RNA polymerase subunit alpha</fullName>
        <shortName evidence="8">PEP</shortName>
        <ecNumber evidence="8">2.7.7.6</ecNumber>
    </recommendedName>
    <alternativeName>
        <fullName evidence="8">Plastid-encoded RNA polymerase subunit alpha</fullName>
        <shortName evidence="8">RNA polymerase subunit alpha</shortName>
    </alternativeName>
</protein>
<dbReference type="NCBIfam" id="NF003519">
    <property type="entry name" value="PRK05182.2-5"/>
    <property type="match status" value="1"/>
</dbReference>
<dbReference type="GO" id="GO:0003899">
    <property type="term" value="F:DNA-directed RNA polymerase activity"/>
    <property type="evidence" value="ECO:0007669"/>
    <property type="project" value="UniProtKB-UniRule"/>
</dbReference>
<comment type="domain">
    <text evidence="8">The N-terminal domain is essential for RNAP assembly and basal transcription, whereas the C-terminal domain is involved in interaction with transcriptional regulators and with upstream promoter elements.</text>
</comment>
<dbReference type="InterPro" id="IPR036643">
    <property type="entry name" value="RNApol_insert_sf"/>
</dbReference>
<dbReference type="GO" id="GO:0003677">
    <property type="term" value="F:DNA binding"/>
    <property type="evidence" value="ECO:0007669"/>
    <property type="project" value="UniProtKB-UniRule"/>
</dbReference>
<feature type="domain" description="DNA-directed RNA polymerase RpoA/D/Rpb3-type" evidence="9">
    <location>
        <begin position="20"/>
        <end position="226"/>
    </location>
</feature>
<evidence type="ECO:0000256" key="5">
    <source>
        <dbReference type="ARBA" id="ARBA00022695"/>
    </source>
</evidence>
<dbReference type="Gene3D" id="2.170.120.12">
    <property type="entry name" value="DNA-directed RNA polymerase, insert domain"/>
    <property type="match status" value="1"/>
</dbReference>
<dbReference type="EC" id="2.7.7.6" evidence="8"/>
<dbReference type="RefSeq" id="YP_003002205.1">
    <property type="nucleotide sequence ID" value="NC_012903.1"/>
</dbReference>
<evidence type="ECO:0000259" key="9">
    <source>
        <dbReference type="SMART" id="SM00662"/>
    </source>
</evidence>
<dbReference type="HAMAP" id="MF_00059">
    <property type="entry name" value="RNApol_bact_RpoA"/>
    <property type="match status" value="1"/>
</dbReference>
<dbReference type="SUPFAM" id="SSF56553">
    <property type="entry name" value="Insert subdomain of RNA polymerase alpha subunit"/>
    <property type="match status" value="1"/>
</dbReference>
<evidence type="ECO:0000256" key="2">
    <source>
        <dbReference type="ARBA" id="ARBA00007123"/>
    </source>
</evidence>
<comment type="function">
    <text evidence="1 8">DNA-dependent RNA polymerase catalyzes the transcription of DNA into RNA using the four ribonucleoside triphosphates as substrates.</text>
</comment>
<dbReference type="Pfam" id="PF01193">
    <property type="entry name" value="RNA_pol_L"/>
    <property type="match status" value="1"/>
</dbReference>
<sequence length="303" mass="34180">MEQFQFEKMDSFSNENGEKTTRFCLAGLEQSQGITIGNALRRVLLTDLMGTAITAVRIYGVNHEYGTIPGVREDVLEILLNLKQIKFHGTCSDPVLITLEIEGPYLLTAVDITVPSNLNVINTKQYIATISEQTKLKLELQIESGCGYRLVTDELHRDSGTFLNIDAIFTPVKNVSYKVLDLYRFDEKLLEDLVLEITTDGSLNPKDALIQAANILQNMFGSLTVGEPKALKQTTTISSRQILIEELQLSVRAYNCLKRANIRTIDDLTQYSIKELKELKNFGQKSANEVIQKLQDRFDIRLN</sequence>
<evidence type="ECO:0000256" key="7">
    <source>
        <dbReference type="ARBA" id="ARBA00048552"/>
    </source>
</evidence>
<dbReference type="InterPro" id="IPR011263">
    <property type="entry name" value="DNA-dir_RNA_pol_RpoA/D/Rpb3"/>
</dbReference>
<keyword evidence="5 8" id="KW-0548">Nucleotidyltransferase</keyword>
<dbReference type="CDD" id="cd06928">
    <property type="entry name" value="RNAP_alpha_NTD"/>
    <property type="match status" value="1"/>
</dbReference>
<dbReference type="SMART" id="SM00662">
    <property type="entry name" value="RPOLD"/>
    <property type="match status" value="1"/>
</dbReference>
<evidence type="ECO:0000256" key="8">
    <source>
        <dbReference type="HAMAP-Rule" id="MF_00059"/>
    </source>
</evidence>
<dbReference type="FunFam" id="2.170.120.12:FF:000001">
    <property type="entry name" value="DNA-directed RNA polymerase subunit alpha"/>
    <property type="match status" value="1"/>
</dbReference>
<evidence type="ECO:0000256" key="4">
    <source>
        <dbReference type="ARBA" id="ARBA00022679"/>
    </source>
</evidence>
<dbReference type="Pfam" id="PF03118">
    <property type="entry name" value="RNA_pol_A_CTD"/>
    <property type="match status" value="1"/>
</dbReference>
<organism evidence="10">
    <name type="scientific">Aureoumbra lagunensis</name>
    <dbReference type="NCBI Taxonomy" id="44058"/>
    <lineage>
        <taxon>Eukaryota</taxon>
        <taxon>Sar</taxon>
        <taxon>Stramenopiles</taxon>
        <taxon>Ochrophyta</taxon>
        <taxon>Pelagophyceae</taxon>
        <taxon>Pelagomonadales</taxon>
        <taxon>Aureoumbra</taxon>
    </lineage>
</organism>
<evidence type="ECO:0000256" key="6">
    <source>
        <dbReference type="ARBA" id="ARBA00023163"/>
    </source>
</evidence>
<feature type="region of interest" description="Alpha N-terminal domain (alpha-NTD)" evidence="8">
    <location>
        <begin position="1"/>
        <end position="227"/>
    </location>
</feature>
<keyword evidence="3 8" id="KW-0240">DNA-directed RNA polymerase</keyword>
<dbReference type="GO" id="GO:0046983">
    <property type="term" value="F:protein dimerization activity"/>
    <property type="evidence" value="ECO:0007669"/>
    <property type="project" value="InterPro"/>
</dbReference>
<dbReference type="InterPro" id="IPR011262">
    <property type="entry name" value="DNA-dir_RNA_pol_insert"/>
</dbReference>
<comment type="subunit">
    <text evidence="8">In plastids the minimal PEP RNA polymerase catalytic core is composed of four subunits: alpha, beta, beta', and beta''. When a (nuclear-encoded) sigma factor is associated with the core the holoenzyme is formed, which can initiate transcription.</text>
</comment>
<dbReference type="SUPFAM" id="SSF55257">
    <property type="entry name" value="RBP11-like subunits of RNA polymerase"/>
    <property type="match status" value="1"/>
</dbReference>
<gene>
    <name evidence="8 10" type="primary">rpoA</name>
    <name evidence="10" type="ORF">AulaCp029</name>
</gene>
<evidence type="ECO:0000313" key="10">
    <source>
        <dbReference type="EMBL" id="ACS36917.1"/>
    </source>
</evidence>
<keyword evidence="6 8" id="KW-0804">Transcription</keyword>
<dbReference type="Gene3D" id="3.30.1360.10">
    <property type="entry name" value="RNA polymerase, RBP11-like subunit"/>
    <property type="match status" value="1"/>
</dbReference>
<dbReference type="EMBL" id="GQ231542">
    <property type="protein sequence ID" value="ACS36917.1"/>
    <property type="molecule type" value="Genomic_DNA"/>
</dbReference>
<dbReference type="GO" id="GO:0000428">
    <property type="term" value="C:DNA-directed RNA polymerase complex"/>
    <property type="evidence" value="ECO:0007669"/>
    <property type="project" value="UniProtKB-KW"/>
</dbReference>
<dbReference type="InterPro" id="IPR011260">
    <property type="entry name" value="RNAP_asu_C"/>
</dbReference>
<dbReference type="AlphaFoldDB" id="C6KIW1"/>
<keyword evidence="10" id="KW-0934">Plastid</keyword>
<comment type="similarity">
    <text evidence="2 8">Belongs to the RNA polymerase alpha chain family.</text>
</comment>
<evidence type="ECO:0000256" key="1">
    <source>
        <dbReference type="ARBA" id="ARBA00004026"/>
    </source>
</evidence>
<dbReference type="GO" id="GO:0009507">
    <property type="term" value="C:chloroplast"/>
    <property type="evidence" value="ECO:0007669"/>
    <property type="project" value="UniProtKB-SubCell"/>
</dbReference>
<dbReference type="Gene3D" id="1.10.150.20">
    <property type="entry name" value="5' to 3' exonuclease, C-terminal subdomain"/>
    <property type="match status" value="1"/>
</dbReference>
<proteinExistence type="inferred from homology"/>
<dbReference type="Pfam" id="PF01000">
    <property type="entry name" value="RNA_pol_A_bac"/>
    <property type="match status" value="1"/>
</dbReference>
<dbReference type="InterPro" id="IPR036603">
    <property type="entry name" value="RBP11-like"/>
</dbReference>